<accession>A0ACC2GWM2</accession>
<keyword evidence="2" id="KW-1185">Reference proteome</keyword>
<gene>
    <name evidence="1" type="ORF">DPEC_G00098050</name>
</gene>
<sequence>MDHIFTISDESEGSDVDETNIELDDGPKKTASRLGQSLNLPVDGRLRTTSSSEIGVVPQHGGQRLDSVATGESPFRVRSQSAPPALWAAKRYGRQLRRMSDEFDTWLDKGEMKRVRSAGAAKQMTASPSWWAFLFSQKETETENTPNLTATQPRSSE</sequence>
<protein>
    <submittedName>
        <fullName evidence="1">Uncharacterized protein</fullName>
    </submittedName>
</protein>
<evidence type="ECO:0000313" key="1">
    <source>
        <dbReference type="EMBL" id="KAJ8007810.1"/>
    </source>
</evidence>
<proteinExistence type="predicted"/>
<dbReference type="EMBL" id="CM055735">
    <property type="protein sequence ID" value="KAJ8007810.1"/>
    <property type="molecule type" value="Genomic_DNA"/>
</dbReference>
<comment type="caution">
    <text evidence="1">The sequence shown here is derived from an EMBL/GenBank/DDBJ whole genome shotgun (WGS) entry which is preliminary data.</text>
</comment>
<organism evidence="1 2">
    <name type="scientific">Dallia pectoralis</name>
    <name type="common">Alaska blackfish</name>
    <dbReference type="NCBI Taxonomy" id="75939"/>
    <lineage>
        <taxon>Eukaryota</taxon>
        <taxon>Metazoa</taxon>
        <taxon>Chordata</taxon>
        <taxon>Craniata</taxon>
        <taxon>Vertebrata</taxon>
        <taxon>Euteleostomi</taxon>
        <taxon>Actinopterygii</taxon>
        <taxon>Neopterygii</taxon>
        <taxon>Teleostei</taxon>
        <taxon>Protacanthopterygii</taxon>
        <taxon>Esociformes</taxon>
        <taxon>Umbridae</taxon>
        <taxon>Dallia</taxon>
    </lineage>
</organism>
<reference evidence="1" key="1">
    <citation type="submission" date="2021-05" db="EMBL/GenBank/DDBJ databases">
        <authorList>
            <person name="Pan Q."/>
            <person name="Jouanno E."/>
            <person name="Zahm M."/>
            <person name="Klopp C."/>
            <person name="Cabau C."/>
            <person name="Louis A."/>
            <person name="Berthelot C."/>
            <person name="Parey E."/>
            <person name="Roest Crollius H."/>
            <person name="Montfort J."/>
            <person name="Robinson-Rechavi M."/>
            <person name="Bouchez O."/>
            <person name="Lampietro C."/>
            <person name="Lopez Roques C."/>
            <person name="Donnadieu C."/>
            <person name="Postlethwait J."/>
            <person name="Bobe J."/>
            <person name="Dillon D."/>
            <person name="Chandos A."/>
            <person name="von Hippel F."/>
            <person name="Guiguen Y."/>
        </authorList>
    </citation>
    <scope>NUCLEOTIDE SEQUENCE</scope>
    <source>
        <strain evidence="1">YG-Jan2019</strain>
    </source>
</reference>
<dbReference type="Proteomes" id="UP001157502">
    <property type="component" value="Chromosome 8"/>
</dbReference>
<evidence type="ECO:0000313" key="2">
    <source>
        <dbReference type="Proteomes" id="UP001157502"/>
    </source>
</evidence>
<name>A0ACC2GWM2_DALPE</name>